<protein>
    <submittedName>
        <fullName evidence="1">Uncharacterized protein</fullName>
    </submittedName>
</protein>
<evidence type="ECO:0000313" key="1">
    <source>
        <dbReference type="EMBL" id="QFZ25558.1"/>
    </source>
</evidence>
<sequence>MQTNAKFRRECKYKASIQAKDAKIQVGHSGERRKDKGFGRTEGKKYKI</sequence>
<keyword evidence="2" id="KW-1185">Reference proteome</keyword>
<dbReference type="Proteomes" id="UP000326582">
    <property type="component" value="Chromosome 1"/>
</dbReference>
<reference evidence="2" key="1">
    <citation type="journal article" date="2019" name="MBio">
        <title>Comparative genomics for the elucidation of multidrug resistance (MDR) in Candida lusitaniae.</title>
        <authorList>
            <person name="Kannan A."/>
            <person name="Asner S.A."/>
            <person name="Trachsel E."/>
            <person name="Kelly S."/>
            <person name="Parker J."/>
            <person name="Sanglard D."/>
        </authorList>
    </citation>
    <scope>NUCLEOTIDE SEQUENCE [LARGE SCALE GENOMIC DNA]</scope>
    <source>
        <strain evidence="2">P1</strain>
    </source>
</reference>
<name>A0ACD0WE90_CLALS</name>
<gene>
    <name evidence="1" type="ORF">EJF14_10657</name>
</gene>
<dbReference type="EMBL" id="CP038484">
    <property type="protein sequence ID" value="QFZ25558.1"/>
    <property type="molecule type" value="Genomic_DNA"/>
</dbReference>
<proteinExistence type="predicted"/>
<organism evidence="1 2">
    <name type="scientific">Clavispora lusitaniae</name>
    <name type="common">Candida lusitaniae</name>
    <dbReference type="NCBI Taxonomy" id="36911"/>
    <lineage>
        <taxon>Eukaryota</taxon>
        <taxon>Fungi</taxon>
        <taxon>Dikarya</taxon>
        <taxon>Ascomycota</taxon>
        <taxon>Saccharomycotina</taxon>
        <taxon>Pichiomycetes</taxon>
        <taxon>Metschnikowiaceae</taxon>
        <taxon>Clavispora</taxon>
    </lineage>
</organism>
<evidence type="ECO:0000313" key="2">
    <source>
        <dbReference type="Proteomes" id="UP000326582"/>
    </source>
</evidence>
<accession>A0ACD0WE90</accession>